<accession>A0A161QA65</accession>
<sequence length="72" mass="8179">MSNPKKAILLAISYLVIVVVIYVIITGENPFKPVDHMNEHHHSQENIILLEAGTKPVIRSFHITKFEMIGNK</sequence>
<keyword evidence="1" id="KW-0472">Membrane</keyword>
<evidence type="ECO:0000256" key="1">
    <source>
        <dbReference type="SAM" id="Phobius"/>
    </source>
</evidence>
<proteinExistence type="predicted"/>
<dbReference type="RefSeq" id="WP_061947530.1">
    <property type="nucleotide sequence ID" value="NZ_LTAO01000002.1"/>
</dbReference>
<dbReference type="STRING" id="519424.AZF04_14315"/>
<name>A0A161QA65_9BACI</name>
<gene>
    <name evidence="2" type="ORF">AZF04_14315</name>
</gene>
<reference evidence="2" key="1">
    <citation type="submission" date="2016-02" db="EMBL/GenBank/DDBJ databases">
        <title>Genome sequence of Bacillus trypoxylicola KCTC 13244(T).</title>
        <authorList>
            <person name="Jeong H."/>
            <person name="Park S.-H."/>
            <person name="Choi S.-K."/>
        </authorList>
    </citation>
    <scope>NUCLEOTIDE SEQUENCE [LARGE SCALE GENOMIC DNA]</scope>
    <source>
        <strain evidence="2">KCTC 13244</strain>
    </source>
</reference>
<dbReference type="EMBL" id="LTAO01000002">
    <property type="protein sequence ID" value="KYG34361.1"/>
    <property type="molecule type" value="Genomic_DNA"/>
</dbReference>
<dbReference type="AlphaFoldDB" id="A0A161QA65"/>
<protein>
    <submittedName>
        <fullName evidence="2">Uncharacterized protein</fullName>
    </submittedName>
</protein>
<keyword evidence="1" id="KW-0812">Transmembrane</keyword>
<evidence type="ECO:0000313" key="3">
    <source>
        <dbReference type="Proteomes" id="UP000075806"/>
    </source>
</evidence>
<dbReference type="Proteomes" id="UP000075806">
    <property type="component" value="Unassembled WGS sequence"/>
</dbReference>
<feature type="transmembrane region" description="Helical" evidence="1">
    <location>
        <begin position="7"/>
        <end position="25"/>
    </location>
</feature>
<organism evidence="2 3">
    <name type="scientific">Alkalihalobacillus trypoxylicola</name>
    <dbReference type="NCBI Taxonomy" id="519424"/>
    <lineage>
        <taxon>Bacteria</taxon>
        <taxon>Bacillati</taxon>
        <taxon>Bacillota</taxon>
        <taxon>Bacilli</taxon>
        <taxon>Bacillales</taxon>
        <taxon>Bacillaceae</taxon>
        <taxon>Alkalihalobacillus</taxon>
    </lineage>
</organism>
<keyword evidence="1" id="KW-1133">Transmembrane helix</keyword>
<keyword evidence="3" id="KW-1185">Reference proteome</keyword>
<comment type="caution">
    <text evidence="2">The sequence shown here is derived from an EMBL/GenBank/DDBJ whole genome shotgun (WGS) entry which is preliminary data.</text>
</comment>
<evidence type="ECO:0000313" key="2">
    <source>
        <dbReference type="EMBL" id="KYG34361.1"/>
    </source>
</evidence>